<dbReference type="RefSeq" id="WP_008238702.1">
    <property type="nucleotide sequence ID" value="NZ_AJJU01000006.1"/>
</dbReference>
<reference evidence="1 2" key="1">
    <citation type="journal article" date="2012" name="J. Bacteriol.">
        <title>Genome Sequence of the Halotolerant Bacterium Imtechella halotolerans K1T.</title>
        <authorList>
            <person name="Kumar S."/>
            <person name="Vikram S."/>
            <person name="Subramanian S."/>
            <person name="Raghava G.P."/>
            <person name="Pinnaka A.K."/>
        </authorList>
    </citation>
    <scope>NUCLEOTIDE SEQUENCE [LARGE SCALE GENOMIC DNA]</scope>
    <source>
        <strain evidence="1 2">K1</strain>
    </source>
</reference>
<name>I0WFQ4_9FLAO</name>
<proteinExistence type="predicted"/>
<protein>
    <submittedName>
        <fullName evidence="1">Uncharacterized protein</fullName>
    </submittedName>
</protein>
<dbReference type="PATRIC" id="fig|946077.3.peg.1339"/>
<gene>
    <name evidence="1" type="ORF">W5A_06610</name>
</gene>
<dbReference type="OrthoDB" id="7064118at2"/>
<comment type="caution">
    <text evidence="1">The sequence shown here is derived from an EMBL/GenBank/DDBJ whole genome shotgun (WGS) entry which is preliminary data.</text>
</comment>
<sequence>MIAVITGDVINSRKSPSALWQDSLKGVLAEYGMNGPDWELYRGDSFQLKIEVNEALLAAIHIKASVKRHSGLDVRMGIGIGSEDSKADRVTSATGQAYVLSGTCFDGLKKQTMAIATPHEFLNEILDVMLSLALLTMDTWSDTVAAVICKVIEHPQKKQATIATLMGKSQSNISEALKRGGFEEVRKLEQFYRKQISLV</sequence>
<accession>I0WFQ4</accession>
<dbReference type="STRING" id="946077.W5A_06610"/>
<dbReference type="AlphaFoldDB" id="I0WFQ4"/>
<dbReference type="eggNOG" id="COG1595">
    <property type="taxonomic scope" value="Bacteria"/>
</dbReference>
<evidence type="ECO:0000313" key="1">
    <source>
        <dbReference type="EMBL" id="EID75220.1"/>
    </source>
</evidence>
<organism evidence="1 2">
    <name type="scientific">Imtechella halotolerans K1</name>
    <dbReference type="NCBI Taxonomy" id="946077"/>
    <lineage>
        <taxon>Bacteria</taxon>
        <taxon>Pseudomonadati</taxon>
        <taxon>Bacteroidota</taxon>
        <taxon>Flavobacteriia</taxon>
        <taxon>Flavobacteriales</taxon>
        <taxon>Flavobacteriaceae</taxon>
        <taxon>Imtechella</taxon>
    </lineage>
</organism>
<dbReference type="Proteomes" id="UP000005938">
    <property type="component" value="Unassembled WGS sequence"/>
</dbReference>
<dbReference type="EMBL" id="AJJU01000006">
    <property type="protein sequence ID" value="EID75220.1"/>
    <property type="molecule type" value="Genomic_DNA"/>
</dbReference>
<keyword evidence="2" id="KW-1185">Reference proteome</keyword>
<evidence type="ECO:0000313" key="2">
    <source>
        <dbReference type="Proteomes" id="UP000005938"/>
    </source>
</evidence>